<evidence type="ECO:0000256" key="2">
    <source>
        <dbReference type="ARBA" id="ARBA00006275"/>
    </source>
</evidence>
<accession>A0A1N6KFF9</accession>
<dbReference type="InterPro" id="IPR033985">
    <property type="entry name" value="SusD-like_N"/>
</dbReference>
<dbReference type="Proteomes" id="UP000185003">
    <property type="component" value="Unassembled WGS sequence"/>
</dbReference>
<feature type="domain" description="RagB/SusD" evidence="7">
    <location>
        <begin position="288"/>
        <end position="540"/>
    </location>
</feature>
<keyword evidence="4" id="KW-0472">Membrane</keyword>
<dbReference type="OrthoDB" id="5694214at2"/>
<dbReference type="Gene3D" id="1.25.40.390">
    <property type="match status" value="1"/>
</dbReference>
<evidence type="ECO:0000313" key="9">
    <source>
        <dbReference type="EMBL" id="SIO55067.1"/>
    </source>
</evidence>
<dbReference type="InterPro" id="IPR011990">
    <property type="entry name" value="TPR-like_helical_dom_sf"/>
</dbReference>
<dbReference type="GO" id="GO:0009279">
    <property type="term" value="C:cell outer membrane"/>
    <property type="evidence" value="ECO:0007669"/>
    <property type="project" value="UniProtKB-SubCell"/>
</dbReference>
<sequence length="540" mass="61193">MKKTWLLCLLLLISVTSCDKDFLTRDNPSDTVDEKFWQTDQQLIAVMQFLAGQLPTGGFQYGPNSRISISALTDDAVWTANFLPEINQFALGNGNSNPPSSAYMLIFPFWRDGFLKIRTCNRFLKYAGKAYVDPDKLAQYMLEVRAYRALFHLELFMYYGEIPIVKDDVAPANSYLKRNTREEIINFITAELTECAAGLPYSYSGDLPYRVTKGAALSIKTFALLNAFKYQEAAATAKEVVDLTDPAGGKMYELYKPAATDNYLNLFLYKGEFNRERILSNQLQQGVYLRLAPPNAAGTANVNPTQSFVDEYETRQGKTIFELGADSVAAYRKDPNFKNNRDPRMAATIVYPGATFYTVVNPFAPAPNPCAIGAVNSSRTGYFVRKYCDVSMDRTRPSTGTLDFMIFRLADLMLMRVEALVESGQWNHPDVIDYLNQIRNRSNMPNVDAAVYNSEAKMRELYRRERRIELAFEGSRWFDIRRWKIADKVMGVTVMGATNPATGQAVVVETRKFNKDRDYVWPIPIQEIQGNSNIVQNPGY</sequence>
<dbReference type="STRING" id="536979.SAMN04488055_5718"/>
<organism evidence="9 10">
    <name type="scientific">Chitinophaga niabensis</name>
    <dbReference type="NCBI Taxonomy" id="536979"/>
    <lineage>
        <taxon>Bacteria</taxon>
        <taxon>Pseudomonadati</taxon>
        <taxon>Bacteroidota</taxon>
        <taxon>Chitinophagia</taxon>
        <taxon>Chitinophagales</taxon>
        <taxon>Chitinophagaceae</taxon>
        <taxon>Chitinophaga</taxon>
    </lineage>
</organism>
<reference evidence="9 10" key="1">
    <citation type="submission" date="2016-11" db="EMBL/GenBank/DDBJ databases">
        <authorList>
            <person name="Jaros S."/>
            <person name="Januszkiewicz K."/>
            <person name="Wedrychowicz H."/>
        </authorList>
    </citation>
    <scope>NUCLEOTIDE SEQUENCE [LARGE SCALE GENOMIC DNA]</scope>
    <source>
        <strain evidence="9 10">DSM 24787</strain>
    </source>
</reference>
<dbReference type="Pfam" id="PF07980">
    <property type="entry name" value="SusD_RagB"/>
    <property type="match status" value="1"/>
</dbReference>
<dbReference type="EMBL" id="FSRA01000002">
    <property type="protein sequence ID" value="SIO55067.1"/>
    <property type="molecule type" value="Genomic_DNA"/>
</dbReference>
<keyword evidence="3 6" id="KW-0732">Signal</keyword>
<feature type="domain" description="SusD-like N-terminal" evidence="8">
    <location>
        <begin position="105"/>
        <end position="218"/>
    </location>
</feature>
<evidence type="ECO:0000256" key="3">
    <source>
        <dbReference type="ARBA" id="ARBA00022729"/>
    </source>
</evidence>
<dbReference type="InterPro" id="IPR012944">
    <property type="entry name" value="SusD_RagB_dom"/>
</dbReference>
<evidence type="ECO:0000313" key="10">
    <source>
        <dbReference type="Proteomes" id="UP000185003"/>
    </source>
</evidence>
<gene>
    <name evidence="9" type="ORF">SAMN04488055_5718</name>
</gene>
<keyword evidence="10" id="KW-1185">Reference proteome</keyword>
<dbReference type="RefSeq" id="WP_074242918.1">
    <property type="nucleotide sequence ID" value="NZ_FSRA01000002.1"/>
</dbReference>
<dbReference type="Pfam" id="PF14322">
    <property type="entry name" value="SusD-like_3"/>
    <property type="match status" value="1"/>
</dbReference>
<feature type="chain" id="PRO_5012568528" evidence="6">
    <location>
        <begin position="20"/>
        <end position="540"/>
    </location>
</feature>
<dbReference type="PROSITE" id="PS51257">
    <property type="entry name" value="PROKAR_LIPOPROTEIN"/>
    <property type="match status" value="1"/>
</dbReference>
<evidence type="ECO:0000256" key="4">
    <source>
        <dbReference type="ARBA" id="ARBA00023136"/>
    </source>
</evidence>
<evidence type="ECO:0000256" key="1">
    <source>
        <dbReference type="ARBA" id="ARBA00004442"/>
    </source>
</evidence>
<keyword evidence="5" id="KW-0998">Cell outer membrane</keyword>
<evidence type="ECO:0000256" key="6">
    <source>
        <dbReference type="SAM" id="SignalP"/>
    </source>
</evidence>
<evidence type="ECO:0000259" key="7">
    <source>
        <dbReference type="Pfam" id="PF07980"/>
    </source>
</evidence>
<evidence type="ECO:0000259" key="8">
    <source>
        <dbReference type="Pfam" id="PF14322"/>
    </source>
</evidence>
<evidence type="ECO:0000256" key="5">
    <source>
        <dbReference type="ARBA" id="ARBA00023237"/>
    </source>
</evidence>
<protein>
    <submittedName>
        <fullName evidence="9">Starch-binding associating with outer membrane</fullName>
    </submittedName>
</protein>
<feature type="signal peptide" evidence="6">
    <location>
        <begin position="1"/>
        <end position="19"/>
    </location>
</feature>
<dbReference type="SUPFAM" id="SSF48452">
    <property type="entry name" value="TPR-like"/>
    <property type="match status" value="1"/>
</dbReference>
<proteinExistence type="inferred from homology"/>
<comment type="similarity">
    <text evidence="2">Belongs to the SusD family.</text>
</comment>
<dbReference type="AlphaFoldDB" id="A0A1N6KFF9"/>
<comment type="subcellular location">
    <subcellularLocation>
        <location evidence="1">Cell outer membrane</location>
    </subcellularLocation>
</comment>
<name>A0A1N6KFF9_9BACT</name>